<organism evidence="2 3">
    <name type="scientific">Phytophthora infestans</name>
    <name type="common">Potato late blight agent</name>
    <name type="synonym">Botrytis infestans</name>
    <dbReference type="NCBI Taxonomy" id="4787"/>
    <lineage>
        <taxon>Eukaryota</taxon>
        <taxon>Sar</taxon>
        <taxon>Stramenopiles</taxon>
        <taxon>Oomycota</taxon>
        <taxon>Peronosporomycetes</taxon>
        <taxon>Peronosporales</taxon>
        <taxon>Peronosporaceae</taxon>
        <taxon>Phytophthora</taxon>
    </lineage>
</organism>
<proteinExistence type="predicted"/>
<comment type="caution">
    <text evidence="2">The sequence shown here is derived from an EMBL/GenBank/DDBJ whole genome shotgun (WGS) entry which is preliminary data.</text>
</comment>
<protein>
    <submittedName>
        <fullName evidence="2">Uncharacterized protein</fullName>
    </submittedName>
</protein>
<dbReference type="EMBL" id="WSZM01001147">
    <property type="protein sequence ID" value="KAF4028106.1"/>
    <property type="molecule type" value="Genomic_DNA"/>
</dbReference>
<sequence>MGSDQEQKPAHVASWRFLIEQEERWALQLLTQLSPQTRSSATNDERTVDSAADWAECRSSGCFSHFEAMDGGKSRANESSPTLGMRRRRCQMR</sequence>
<keyword evidence="3" id="KW-1185">Reference proteome</keyword>
<name>A0A833STC6_PHYIN</name>
<evidence type="ECO:0000313" key="2">
    <source>
        <dbReference type="EMBL" id="KAF4028106.1"/>
    </source>
</evidence>
<evidence type="ECO:0000256" key="1">
    <source>
        <dbReference type="SAM" id="MobiDB-lite"/>
    </source>
</evidence>
<dbReference type="AlphaFoldDB" id="A0A833STC6"/>
<dbReference type="Proteomes" id="UP000602510">
    <property type="component" value="Unassembled WGS sequence"/>
</dbReference>
<reference evidence="2" key="1">
    <citation type="submission" date="2020-04" db="EMBL/GenBank/DDBJ databases">
        <title>Hybrid Assembly of Korean Phytophthora infestans isolates.</title>
        <authorList>
            <person name="Prokchorchik M."/>
            <person name="Lee Y."/>
            <person name="Seo J."/>
            <person name="Cho J.-H."/>
            <person name="Park Y.-E."/>
            <person name="Jang D.-C."/>
            <person name="Im J.-S."/>
            <person name="Choi J.-G."/>
            <person name="Park H.-J."/>
            <person name="Lee G.-B."/>
            <person name="Lee Y.-G."/>
            <person name="Hong S.-Y."/>
            <person name="Cho K."/>
            <person name="Sohn K.H."/>
        </authorList>
    </citation>
    <scope>NUCLEOTIDE SEQUENCE</scope>
    <source>
        <strain evidence="2">KR_1_A1</strain>
    </source>
</reference>
<feature type="region of interest" description="Disordered" evidence="1">
    <location>
        <begin position="70"/>
        <end position="93"/>
    </location>
</feature>
<gene>
    <name evidence="2" type="ORF">GN244_ATG20223</name>
</gene>
<accession>A0A833STC6</accession>
<evidence type="ECO:0000313" key="3">
    <source>
        <dbReference type="Proteomes" id="UP000602510"/>
    </source>
</evidence>